<feature type="region of interest" description="Disordered" evidence="1">
    <location>
        <begin position="66"/>
        <end position="90"/>
    </location>
</feature>
<feature type="compositionally biased region" description="Polar residues" evidence="1">
    <location>
        <begin position="66"/>
        <end position="77"/>
    </location>
</feature>
<dbReference type="AlphaFoldDB" id="A0A4C1T8V2"/>
<evidence type="ECO:0000313" key="3">
    <source>
        <dbReference type="Proteomes" id="UP000299102"/>
    </source>
</evidence>
<reference evidence="2 3" key="1">
    <citation type="journal article" date="2019" name="Commun. Biol.">
        <title>The bagworm genome reveals a unique fibroin gene that provides high tensile strength.</title>
        <authorList>
            <person name="Kono N."/>
            <person name="Nakamura H."/>
            <person name="Ohtoshi R."/>
            <person name="Tomita M."/>
            <person name="Numata K."/>
            <person name="Arakawa K."/>
        </authorList>
    </citation>
    <scope>NUCLEOTIDE SEQUENCE [LARGE SCALE GENOMIC DNA]</scope>
</reference>
<gene>
    <name evidence="2" type="ORF">EVAR_72926_1</name>
</gene>
<keyword evidence="3" id="KW-1185">Reference proteome</keyword>
<comment type="caution">
    <text evidence="2">The sequence shown here is derived from an EMBL/GenBank/DDBJ whole genome shotgun (WGS) entry which is preliminary data.</text>
</comment>
<name>A0A4C1T8V2_EUMVA</name>
<dbReference type="Proteomes" id="UP000299102">
    <property type="component" value="Unassembled WGS sequence"/>
</dbReference>
<evidence type="ECO:0000256" key="1">
    <source>
        <dbReference type="SAM" id="MobiDB-lite"/>
    </source>
</evidence>
<organism evidence="2 3">
    <name type="scientific">Eumeta variegata</name>
    <name type="common">Bagworm moth</name>
    <name type="synonym">Eumeta japonica</name>
    <dbReference type="NCBI Taxonomy" id="151549"/>
    <lineage>
        <taxon>Eukaryota</taxon>
        <taxon>Metazoa</taxon>
        <taxon>Ecdysozoa</taxon>
        <taxon>Arthropoda</taxon>
        <taxon>Hexapoda</taxon>
        <taxon>Insecta</taxon>
        <taxon>Pterygota</taxon>
        <taxon>Neoptera</taxon>
        <taxon>Endopterygota</taxon>
        <taxon>Lepidoptera</taxon>
        <taxon>Glossata</taxon>
        <taxon>Ditrysia</taxon>
        <taxon>Tineoidea</taxon>
        <taxon>Psychidae</taxon>
        <taxon>Oiketicinae</taxon>
        <taxon>Eumeta</taxon>
    </lineage>
</organism>
<protein>
    <submittedName>
        <fullName evidence="2">Uncharacterized protein</fullName>
    </submittedName>
</protein>
<accession>A0A4C1T8V2</accession>
<sequence length="107" mass="12310">MNQRWFSCESGRRYGQAPLCKGHKISEPEKTCQPKEGSCFAIMRLPKKAFPKCSVQDIKPSDHLSCCSNSHPTQNPNRPKKKTQRTEERPLFPCGKLMTWKSNAQMR</sequence>
<dbReference type="EMBL" id="BGZK01004797">
    <property type="protein sequence ID" value="GBP10959.1"/>
    <property type="molecule type" value="Genomic_DNA"/>
</dbReference>
<evidence type="ECO:0000313" key="2">
    <source>
        <dbReference type="EMBL" id="GBP10959.1"/>
    </source>
</evidence>
<proteinExistence type="predicted"/>